<dbReference type="EMBL" id="JBCEZU010000538">
    <property type="protein sequence ID" value="KAK9517653.1"/>
    <property type="molecule type" value="Genomic_DNA"/>
</dbReference>
<sequence length="275" mass="30800">MGTQTPECHFVALRSQRGQSGAGQAEILVSGDHQADSQLLDDLMIATFSQRRSEIIGNEPLISAVMDRWPALFSERQLSAEFSRIVTKDLLESFLDGLDALVASLLELYKSGVSSSRRLRLSGVLHCLVVEYFYVEDTNQNRRTAALLGLPCYLSEDSTDIIRMCDAHGENLDVIRKGMQVGLLIGHEGTLQDAFPLEVFNVAVVAEEKIILHKLGDIPTGFAMLMAAIYCLNLEHHRNMKFSCEFLQRVIMNNKLDQCSARVHGLRNKLLRYCK</sequence>
<proteinExistence type="predicted"/>
<gene>
    <name evidence="1" type="ORF">VZT92_023002</name>
</gene>
<dbReference type="Proteomes" id="UP001488805">
    <property type="component" value="Unassembled WGS sequence"/>
</dbReference>
<name>A0AAW1E658_ZOAVI</name>
<keyword evidence="2" id="KW-1185">Reference proteome</keyword>
<reference evidence="1 2" key="1">
    <citation type="journal article" date="2024" name="Genome Biol. Evol.">
        <title>Chromosome-level genome assembly of the viviparous eelpout Zoarces viviparus.</title>
        <authorList>
            <person name="Fuhrmann N."/>
            <person name="Brasseur M.V."/>
            <person name="Bakowski C.E."/>
            <person name="Podsiadlowski L."/>
            <person name="Prost S."/>
            <person name="Krehenwinkel H."/>
            <person name="Mayer C."/>
        </authorList>
    </citation>
    <scope>NUCLEOTIDE SEQUENCE [LARGE SCALE GENOMIC DNA]</scope>
    <source>
        <strain evidence="1">NO-MEL_2022_Ind0_liver</strain>
    </source>
</reference>
<organism evidence="1 2">
    <name type="scientific">Zoarces viviparus</name>
    <name type="common">Viviparous eelpout</name>
    <name type="synonym">Blennius viviparus</name>
    <dbReference type="NCBI Taxonomy" id="48416"/>
    <lineage>
        <taxon>Eukaryota</taxon>
        <taxon>Metazoa</taxon>
        <taxon>Chordata</taxon>
        <taxon>Craniata</taxon>
        <taxon>Vertebrata</taxon>
        <taxon>Euteleostomi</taxon>
        <taxon>Actinopterygii</taxon>
        <taxon>Neopterygii</taxon>
        <taxon>Teleostei</taxon>
        <taxon>Neoteleostei</taxon>
        <taxon>Acanthomorphata</taxon>
        <taxon>Eupercaria</taxon>
        <taxon>Perciformes</taxon>
        <taxon>Cottioidei</taxon>
        <taxon>Zoarcales</taxon>
        <taxon>Zoarcidae</taxon>
        <taxon>Zoarcinae</taxon>
        <taxon>Zoarces</taxon>
    </lineage>
</organism>
<evidence type="ECO:0000313" key="2">
    <source>
        <dbReference type="Proteomes" id="UP001488805"/>
    </source>
</evidence>
<evidence type="ECO:0000313" key="1">
    <source>
        <dbReference type="EMBL" id="KAK9517653.1"/>
    </source>
</evidence>
<dbReference type="PANTHER" id="PTHR31025:SF19">
    <property type="entry name" value="SI:CH73-42K18.1-RELATED"/>
    <property type="match status" value="1"/>
</dbReference>
<comment type="caution">
    <text evidence="1">The sequence shown here is derived from an EMBL/GenBank/DDBJ whole genome shotgun (WGS) entry which is preliminary data.</text>
</comment>
<accession>A0AAW1E658</accession>
<protein>
    <submittedName>
        <fullName evidence="1">Uncharacterized protein</fullName>
    </submittedName>
</protein>
<dbReference type="AlphaFoldDB" id="A0AAW1E658"/>
<dbReference type="PANTHER" id="PTHR31025">
    <property type="entry name" value="SI:CH211-196P9.1-RELATED"/>
    <property type="match status" value="1"/>
</dbReference>